<proteinExistence type="predicted"/>
<evidence type="ECO:0000313" key="1">
    <source>
        <dbReference type="EMBL" id="GFP74165.1"/>
    </source>
</evidence>
<reference evidence="1 2" key="1">
    <citation type="submission" date="2020-07" db="EMBL/GenBank/DDBJ databases">
        <title>A new beta-1,3-glucan-decomposing anaerobic bacterium isolated from anoxic soil subjected to biological soil disinfestation.</title>
        <authorList>
            <person name="Ueki A."/>
            <person name="Tonouchi A."/>
        </authorList>
    </citation>
    <scope>NUCLEOTIDE SEQUENCE [LARGE SCALE GENOMIC DNA]</scope>
    <source>
        <strain evidence="1 2">TW1</strain>
    </source>
</reference>
<dbReference type="RefSeq" id="WP_183275741.1">
    <property type="nucleotide sequence ID" value="NZ_BLZR01000001.1"/>
</dbReference>
<dbReference type="Proteomes" id="UP000580568">
    <property type="component" value="Unassembled WGS sequence"/>
</dbReference>
<dbReference type="EMBL" id="BLZR01000001">
    <property type="protein sequence ID" value="GFP74165.1"/>
    <property type="molecule type" value="Genomic_DNA"/>
</dbReference>
<name>A0A6V8SCH8_9CLOT</name>
<evidence type="ECO:0008006" key="3">
    <source>
        <dbReference type="Google" id="ProtNLM"/>
    </source>
</evidence>
<comment type="caution">
    <text evidence="1">The sequence shown here is derived from an EMBL/GenBank/DDBJ whole genome shotgun (WGS) entry which is preliminary data.</text>
</comment>
<evidence type="ECO:0000313" key="2">
    <source>
        <dbReference type="Proteomes" id="UP000580568"/>
    </source>
</evidence>
<gene>
    <name evidence="1" type="ORF">bsdtw1_00210</name>
</gene>
<organism evidence="1 2">
    <name type="scientific">Clostridium fungisolvens</name>
    <dbReference type="NCBI Taxonomy" id="1604897"/>
    <lineage>
        <taxon>Bacteria</taxon>
        <taxon>Bacillati</taxon>
        <taxon>Bacillota</taxon>
        <taxon>Clostridia</taxon>
        <taxon>Eubacteriales</taxon>
        <taxon>Clostridiaceae</taxon>
        <taxon>Clostridium</taxon>
    </lineage>
</organism>
<dbReference type="AlphaFoldDB" id="A0A6V8SCH8"/>
<keyword evidence="2" id="KW-1185">Reference proteome</keyword>
<protein>
    <recommendedName>
        <fullName evidence="3">Normocyte-binding protein</fullName>
    </recommendedName>
</protein>
<sequence length="208" mass="24798">MRRTEIDIYKVYDNWQKGLEEFQCYFKVTPFATMKNYTDFLLDGTISPSSDSIDKFGKLKHRFEADSLYIIDFEVNLALDMALLLNNEVKVKPILSFNHIFHTFGIVGDENMAQRLLVYSDRLELINPKAYCFVLDKDRYKEDYTCDYMKFNNQYEITEEELPPADMLEALGIKNIVYISEDYVKEDVKYYLEYLRRSDFDVEEILEF</sequence>
<accession>A0A6V8SCH8</accession>